<dbReference type="AlphaFoldDB" id="A0A0E9R679"/>
<proteinExistence type="predicted"/>
<protein>
    <submittedName>
        <fullName evidence="1">Uncharacterized protein</fullName>
    </submittedName>
</protein>
<dbReference type="EMBL" id="GBXM01083906">
    <property type="protein sequence ID" value="JAH24671.1"/>
    <property type="molecule type" value="Transcribed_RNA"/>
</dbReference>
<dbReference type="EMBL" id="GBXM01084804">
    <property type="protein sequence ID" value="JAH23773.1"/>
    <property type="molecule type" value="Transcribed_RNA"/>
</dbReference>
<evidence type="ECO:0000313" key="1">
    <source>
        <dbReference type="EMBL" id="JAH24671.1"/>
    </source>
</evidence>
<organism evidence="1">
    <name type="scientific">Anguilla anguilla</name>
    <name type="common">European freshwater eel</name>
    <name type="synonym">Muraena anguilla</name>
    <dbReference type="NCBI Taxonomy" id="7936"/>
    <lineage>
        <taxon>Eukaryota</taxon>
        <taxon>Metazoa</taxon>
        <taxon>Chordata</taxon>
        <taxon>Craniata</taxon>
        <taxon>Vertebrata</taxon>
        <taxon>Euteleostomi</taxon>
        <taxon>Actinopterygii</taxon>
        <taxon>Neopterygii</taxon>
        <taxon>Teleostei</taxon>
        <taxon>Anguilliformes</taxon>
        <taxon>Anguillidae</taxon>
        <taxon>Anguilla</taxon>
    </lineage>
</organism>
<name>A0A0E9R679_ANGAN</name>
<reference evidence="1" key="1">
    <citation type="submission" date="2014-11" db="EMBL/GenBank/DDBJ databases">
        <authorList>
            <person name="Amaro Gonzalez C."/>
        </authorList>
    </citation>
    <scope>NUCLEOTIDE SEQUENCE</scope>
</reference>
<accession>A0A0E9R679</accession>
<reference evidence="1" key="2">
    <citation type="journal article" date="2015" name="Fish Shellfish Immunol.">
        <title>Early steps in the European eel (Anguilla anguilla)-Vibrio vulnificus interaction in the gills: Role of the RtxA13 toxin.</title>
        <authorList>
            <person name="Callol A."/>
            <person name="Pajuelo D."/>
            <person name="Ebbesson L."/>
            <person name="Teles M."/>
            <person name="MacKenzie S."/>
            <person name="Amaro C."/>
        </authorList>
    </citation>
    <scope>NUCLEOTIDE SEQUENCE</scope>
</reference>
<sequence>MFSLYILGTSSHLQGFESNNSDVDRWK</sequence>